<keyword evidence="2" id="KW-1185">Reference proteome</keyword>
<dbReference type="PANTHER" id="PTHR35249:SF2">
    <property type="entry name" value="DYNEIN REGULATORY COMPLEX SUBUNIT 7"/>
    <property type="match status" value="1"/>
</dbReference>
<dbReference type="Proteomes" id="UP000000311">
    <property type="component" value="Unassembled WGS sequence"/>
</dbReference>
<dbReference type="PANTHER" id="PTHR35249">
    <property type="entry name" value="DYNEIN REGULATORY COMPLEX SUBUNIT 7"/>
    <property type="match status" value="1"/>
</dbReference>
<sequence>MDRTRGIRLDNIANTAGVRPENECEIKQFADDNGPSGDKVLTQIGRPEEILRQVQRELCLVKLCWPDVPITKDLYIRTLPDTYRRVSDKERLLLWYAENFRRQIHAKDASRRPLLLACENECGVQKFTSTGIRRSTLPYPELYTWHGCAQFISNHVTYQSLDKEFIMVSK</sequence>
<evidence type="ECO:0000313" key="1">
    <source>
        <dbReference type="EMBL" id="EFN62112.1"/>
    </source>
</evidence>
<dbReference type="EMBL" id="GL443424">
    <property type="protein sequence ID" value="EFN62112.1"/>
    <property type="molecule type" value="Genomic_DNA"/>
</dbReference>
<accession>E2AWS6</accession>
<organism evidence="2">
    <name type="scientific">Camponotus floridanus</name>
    <name type="common">Florida carpenter ant</name>
    <dbReference type="NCBI Taxonomy" id="104421"/>
    <lineage>
        <taxon>Eukaryota</taxon>
        <taxon>Metazoa</taxon>
        <taxon>Ecdysozoa</taxon>
        <taxon>Arthropoda</taxon>
        <taxon>Hexapoda</taxon>
        <taxon>Insecta</taxon>
        <taxon>Pterygota</taxon>
        <taxon>Neoptera</taxon>
        <taxon>Endopterygota</taxon>
        <taxon>Hymenoptera</taxon>
        <taxon>Apocrita</taxon>
        <taxon>Aculeata</taxon>
        <taxon>Formicoidea</taxon>
        <taxon>Formicidae</taxon>
        <taxon>Formicinae</taxon>
        <taxon>Camponotus</taxon>
    </lineage>
</organism>
<dbReference type="AlphaFoldDB" id="E2AWS6"/>
<dbReference type="GO" id="GO:0030317">
    <property type="term" value="P:flagellated sperm motility"/>
    <property type="evidence" value="ECO:0007669"/>
    <property type="project" value="TreeGrafter"/>
</dbReference>
<name>E2AWS6_CAMFO</name>
<dbReference type="GO" id="GO:0031514">
    <property type="term" value="C:motile cilium"/>
    <property type="evidence" value="ECO:0007669"/>
    <property type="project" value="TreeGrafter"/>
</dbReference>
<dbReference type="STRING" id="104421.E2AWS6"/>
<dbReference type="InParanoid" id="E2AWS6"/>
<proteinExistence type="predicted"/>
<gene>
    <name evidence="1" type="ORF">EAG_15704</name>
</gene>
<protein>
    <submittedName>
        <fullName evidence="1">Coiled-coil domain-containing protein 135</fullName>
    </submittedName>
</protein>
<reference evidence="1 2" key="1">
    <citation type="journal article" date="2010" name="Science">
        <title>Genomic comparison of the ants Camponotus floridanus and Harpegnathos saltator.</title>
        <authorList>
            <person name="Bonasio R."/>
            <person name="Zhang G."/>
            <person name="Ye C."/>
            <person name="Mutti N.S."/>
            <person name="Fang X."/>
            <person name="Qin N."/>
            <person name="Donahue G."/>
            <person name="Yang P."/>
            <person name="Li Q."/>
            <person name="Li C."/>
            <person name="Zhang P."/>
            <person name="Huang Z."/>
            <person name="Berger S.L."/>
            <person name="Reinberg D."/>
            <person name="Wang J."/>
            <person name="Liebig J."/>
        </authorList>
    </citation>
    <scope>NUCLEOTIDE SEQUENCE [LARGE SCALE GENOMIC DNA]</scope>
    <source>
        <strain evidence="2">C129</strain>
    </source>
</reference>
<dbReference type="InterPro" id="IPR033551">
    <property type="entry name" value="DRC7/lobo"/>
</dbReference>
<evidence type="ECO:0000313" key="2">
    <source>
        <dbReference type="Proteomes" id="UP000000311"/>
    </source>
</evidence>
<dbReference type="OMA" id="KLCWPDV"/>
<dbReference type="OrthoDB" id="10262874at2759"/>